<evidence type="ECO:0000313" key="1">
    <source>
        <dbReference type="EMBL" id="VAW02597.1"/>
    </source>
</evidence>
<gene>
    <name evidence="1" type="ORF">MNBD_ALPHA04-2387</name>
</gene>
<accession>A0A3B0SNN2</accession>
<reference evidence="1" key="1">
    <citation type="submission" date="2018-06" db="EMBL/GenBank/DDBJ databases">
        <authorList>
            <person name="Zhirakovskaya E."/>
        </authorList>
    </citation>
    <scope>NUCLEOTIDE SEQUENCE</scope>
</reference>
<name>A0A3B0SNN2_9ZZZZ</name>
<protein>
    <submittedName>
        <fullName evidence="1">Uncharacterized protein</fullName>
    </submittedName>
</protein>
<sequence length="73" mass="8005">MTLRASSGLSLFETRATGGGAPYYTAISLDPSDYMLDRIAFSRGRFAIETAGLQSLAIPIWPEFTRVVEDCRS</sequence>
<dbReference type="EMBL" id="UOEF01000352">
    <property type="protein sequence ID" value="VAW02597.1"/>
    <property type="molecule type" value="Genomic_DNA"/>
</dbReference>
<proteinExistence type="predicted"/>
<organism evidence="1">
    <name type="scientific">hydrothermal vent metagenome</name>
    <dbReference type="NCBI Taxonomy" id="652676"/>
    <lineage>
        <taxon>unclassified sequences</taxon>
        <taxon>metagenomes</taxon>
        <taxon>ecological metagenomes</taxon>
    </lineage>
</organism>
<dbReference type="AlphaFoldDB" id="A0A3B0SNN2"/>